<accession>A0ABZ1TV95</accession>
<name>A0ABZ1TV95_9ACTN</name>
<dbReference type="InterPro" id="IPR002477">
    <property type="entry name" value="Peptidoglycan-bd-like"/>
</dbReference>
<organism evidence="3 4">
    <name type="scientific">Kitasatospora purpeofusca</name>
    <dbReference type="NCBI Taxonomy" id="67352"/>
    <lineage>
        <taxon>Bacteria</taxon>
        <taxon>Bacillati</taxon>
        <taxon>Actinomycetota</taxon>
        <taxon>Actinomycetes</taxon>
        <taxon>Kitasatosporales</taxon>
        <taxon>Streptomycetaceae</taxon>
        <taxon>Kitasatospora</taxon>
    </lineage>
</organism>
<feature type="chain" id="PRO_5045152347" evidence="1">
    <location>
        <begin position="29"/>
        <end position="122"/>
    </location>
</feature>
<sequence>MMIKGARTIATIALTAAAVGMLGGTAQARPGASYVRYGSQGDAVKCVQLAVKLYETGTAGQMVTIDGIFGPNTKVGVEEFQFHHLINADGVVGPETGTRMWNVISSQVGGFDFCYNLLPTLH</sequence>
<protein>
    <submittedName>
        <fullName evidence="3">Peptidoglycan-binding protein</fullName>
    </submittedName>
</protein>
<evidence type="ECO:0000259" key="2">
    <source>
        <dbReference type="Pfam" id="PF01471"/>
    </source>
</evidence>
<feature type="signal peptide" evidence="1">
    <location>
        <begin position="1"/>
        <end position="28"/>
    </location>
</feature>
<gene>
    <name evidence="3" type="ORF">OHA16_07730</name>
</gene>
<dbReference type="EMBL" id="CP108110">
    <property type="protein sequence ID" value="WUQ82873.1"/>
    <property type="molecule type" value="Genomic_DNA"/>
</dbReference>
<evidence type="ECO:0000313" key="4">
    <source>
        <dbReference type="Proteomes" id="UP001432222"/>
    </source>
</evidence>
<dbReference type="InterPro" id="IPR036366">
    <property type="entry name" value="PGBDSf"/>
</dbReference>
<dbReference type="Gene3D" id="1.10.101.10">
    <property type="entry name" value="PGBD-like superfamily/PGBD"/>
    <property type="match status" value="1"/>
</dbReference>
<keyword evidence="1" id="KW-0732">Signal</keyword>
<proteinExistence type="predicted"/>
<dbReference type="Pfam" id="PF01471">
    <property type="entry name" value="PG_binding_1"/>
    <property type="match status" value="1"/>
</dbReference>
<keyword evidence="4" id="KW-1185">Reference proteome</keyword>
<reference evidence="3" key="1">
    <citation type="submission" date="2022-10" db="EMBL/GenBank/DDBJ databases">
        <title>The complete genomes of actinobacterial strains from the NBC collection.</title>
        <authorList>
            <person name="Joergensen T.S."/>
            <person name="Alvarez Arevalo M."/>
            <person name="Sterndorff E.B."/>
            <person name="Faurdal D."/>
            <person name="Vuksanovic O."/>
            <person name="Mourched A.-S."/>
            <person name="Charusanti P."/>
            <person name="Shaw S."/>
            <person name="Blin K."/>
            <person name="Weber T."/>
        </authorList>
    </citation>
    <scope>NUCLEOTIDE SEQUENCE</scope>
    <source>
        <strain evidence="3">NBC_00222</strain>
    </source>
</reference>
<dbReference type="InterPro" id="IPR036365">
    <property type="entry name" value="PGBD-like_sf"/>
</dbReference>
<dbReference type="RefSeq" id="WP_328953916.1">
    <property type="nucleotide sequence ID" value="NZ_CP108110.1"/>
</dbReference>
<dbReference type="SUPFAM" id="SSF47090">
    <property type="entry name" value="PGBD-like"/>
    <property type="match status" value="1"/>
</dbReference>
<evidence type="ECO:0000256" key="1">
    <source>
        <dbReference type="SAM" id="SignalP"/>
    </source>
</evidence>
<dbReference type="Proteomes" id="UP001432222">
    <property type="component" value="Chromosome"/>
</dbReference>
<feature type="domain" description="Peptidoglycan binding-like" evidence="2">
    <location>
        <begin position="62"/>
        <end position="100"/>
    </location>
</feature>
<evidence type="ECO:0000313" key="3">
    <source>
        <dbReference type="EMBL" id="WUQ82873.1"/>
    </source>
</evidence>